<protein>
    <submittedName>
        <fullName evidence="3">Uncharacterized protein</fullName>
    </submittedName>
</protein>
<accession>A0A0D9WM97</accession>
<dbReference type="EnsemblPlants" id="LPERR06G03940.2">
    <property type="protein sequence ID" value="LPERR06G03940.2"/>
    <property type="gene ID" value="LPERR06G03940"/>
</dbReference>
<evidence type="ECO:0000256" key="1">
    <source>
        <dbReference type="SAM" id="MobiDB-lite"/>
    </source>
</evidence>
<dbReference type="Proteomes" id="UP000032180">
    <property type="component" value="Chromosome 6"/>
</dbReference>
<reference evidence="4" key="2">
    <citation type="submission" date="2013-12" db="EMBL/GenBank/DDBJ databases">
        <authorList>
            <person name="Yu Y."/>
            <person name="Lee S."/>
            <person name="de Baynast K."/>
            <person name="Wissotski M."/>
            <person name="Liu L."/>
            <person name="Talag J."/>
            <person name="Goicoechea J."/>
            <person name="Angelova A."/>
            <person name="Jetty R."/>
            <person name="Kudrna D."/>
            <person name="Golser W."/>
            <person name="Rivera L."/>
            <person name="Zhang J."/>
            <person name="Wing R."/>
        </authorList>
    </citation>
    <scope>NUCLEOTIDE SEQUENCE</scope>
</reference>
<keyword evidence="2" id="KW-1133">Transmembrane helix</keyword>
<reference evidence="3 4" key="1">
    <citation type="submission" date="2012-08" db="EMBL/GenBank/DDBJ databases">
        <title>Oryza genome evolution.</title>
        <authorList>
            <person name="Wing R.A."/>
        </authorList>
    </citation>
    <scope>NUCLEOTIDE SEQUENCE</scope>
</reference>
<keyword evidence="2" id="KW-0472">Membrane</keyword>
<dbReference type="HOGENOM" id="CLU_104802_0_0_1"/>
<evidence type="ECO:0000313" key="3">
    <source>
        <dbReference type="EnsemblPlants" id="LPERR06G03940.2"/>
    </source>
</evidence>
<feature type="transmembrane region" description="Helical" evidence="2">
    <location>
        <begin position="71"/>
        <end position="95"/>
    </location>
</feature>
<evidence type="ECO:0000313" key="4">
    <source>
        <dbReference type="Proteomes" id="UP000032180"/>
    </source>
</evidence>
<sequence length="231" mass="23937">MRWIRDWCGGWGLASARAAGSDDEGQVAIVLKLCTASTTGRCVGAPYNCSVVINKGQASILSEGCKQVLTVFLFSMGCNTLVGPAFVVAVLGLPAKRPSSLKKKKKEEKKRQSGHQMRTAAAGRDTATAPPPRSQGGGADASQIAIVSGGGSSANASRSIRVELDGVGGSNQAAVALVCTDDAGAEGFEIDRRAGDGVAERTGSLGGGECVRLFACDELVIYFLNYSRQFC</sequence>
<reference evidence="3" key="3">
    <citation type="submission" date="2015-04" db="UniProtKB">
        <authorList>
            <consortium name="EnsemblPlants"/>
        </authorList>
    </citation>
    <scope>IDENTIFICATION</scope>
</reference>
<proteinExistence type="predicted"/>
<feature type="region of interest" description="Disordered" evidence="1">
    <location>
        <begin position="99"/>
        <end position="140"/>
    </location>
</feature>
<keyword evidence="4" id="KW-1185">Reference proteome</keyword>
<organism evidence="3 4">
    <name type="scientific">Leersia perrieri</name>
    <dbReference type="NCBI Taxonomy" id="77586"/>
    <lineage>
        <taxon>Eukaryota</taxon>
        <taxon>Viridiplantae</taxon>
        <taxon>Streptophyta</taxon>
        <taxon>Embryophyta</taxon>
        <taxon>Tracheophyta</taxon>
        <taxon>Spermatophyta</taxon>
        <taxon>Magnoliopsida</taxon>
        <taxon>Liliopsida</taxon>
        <taxon>Poales</taxon>
        <taxon>Poaceae</taxon>
        <taxon>BOP clade</taxon>
        <taxon>Oryzoideae</taxon>
        <taxon>Oryzeae</taxon>
        <taxon>Oryzinae</taxon>
        <taxon>Leersia</taxon>
    </lineage>
</organism>
<dbReference type="AlphaFoldDB" id="A0A0D9WM97"/>
<feature type="compositionally biased region" description="Basic residues" evidence="1">
    <location>
        <begin position="99"/>
        <end position="108"/>
    </location>
</feature>
<evidence type="ECO:0000256" key="2">
    <source>
        <dbReference type="SAM" id="Phobius"/>
    </source>
</evidence>
<keyword evidence="2" id="KW-0812">Transmembrane</keyword>
<dbReference type="Gramene" id="LPERR06G03940.2">
    <property type="protein sequence ID" value="LPERR06G03940.2"/>
    <property type="gene ID" value="LPERR06G03940"/>
</dbReference>
<feature type="compositionally biased region" description="Low complexity" evidence="1">
    <location>
        <begin position="118"/>
        <end position="128"/>
    </location>
</feature>
<name>A0A0D9WM97_9ORYZ</name>